<gene>
    <name evidence="2" type="ORF">GCM10008938_11430</name>
</gene>
<evidence type="ECO:0000259" key="1">
    <source>
        <dbReference type="PROSITE" id="PS51820"/>
    </source>
</evidence>
<dbReference type="PROSITE" id="PS51257">
    <property type="entry name" value="PROKAR_LIPOPROTEIN"/>
    <property type="match status" value="1"/>
</dbReference>
<dbReference type="SMART" id="SM00758">
    <property type="entry name" value="PA14"/>
    <property type="match status" value="1"/>
</dbReference>
<dbReference type="Gene3D" id="3.90.182.10">
    <property type="entry name" value="Toxin - Anthrax Protective Antigen,domain 1"/>
    <property type="match status" value="1"/>
</dbReference>
<evidence type="ECO:0000313" key="3">
    <source>
        <dbReference type="Proteomes" id="UP000632222"/>
    </source>
</evidence>
<protein>
    <recommendedName>
        <fullName evidence="1">PA14 domain-containing protein</fullName>
    </recommendedName>
</protein>
<reference evidence="3" key="1">
    <citation type="journal article" date="2019" name="Int. J. Syst. Evol. Microbiol.">
        <title>The Global Catalogue of Microorganisms (GCM) 10K type strain sequencing project: providing services to taxonomists for standard genome sequencing and annotation.</title>
        <authorList>
            <consortium name="The Broad Institute Genomics Platform"/>
            <consortium name="The Broad Institute Genome Sequencing Center for Infectious Disease"/>
            <person name="Wu L."/>
            <person name="Ma J."/>
        </authorList>
    </citation>
    <scope>NUCLEOTIDE SEQUENCE [LARGE SCALE GENOMIC DNA]</scope>
    <source>
        <strain evidence="3">JCM 14370</strain>
    </source>
</reference>
<comment type="caution">
    <text evidence="2">The sequence shown here is derived from an EMBL/GenBank/DDBJ whole genome shotgun (WGS) entry which is preliminary data.</text>
</comment>
<feature type="domain" description="PA14" evidence="1">
    <location>
        <begin position="413"/>
        <end position="550"/>
    </location>
</feature>
<dbReference type="RefSeq" id="WP_189001246.1">
    <property type="nucleotide sequence ID" value="NZ_BMOD01000003.1"/>
</dbReference>
<dbReference type="Pfam" id="PF07691">
    <property type="entry name" value="PA14"/>
    <property type="match status" value="1"/>
</dbReference>
<name>A0ABQ2CW99_9DEIO</name>
<accession>A0ABQ2CW99</accession>
<dbReference type="EMBL" id="BMOD01000003">
    <property type="protein sequence ID" value="GGJ27016.1"/>
    <property type="molecule type" value="Genomic_DNA"/>
</dbReference>
<organism evidence="2 3">
    <name type="scientific">Deinococcus roseus</name>
    <dbReference type="NCBI Taxonomy" id="392414"/>
    <lineage>
        <taxon>Bacteria</taxon>
        <taxon>Thermotogati</taxon>
        <taxon>Deinococcota</taxon>
        <taxon>Deinococci</taxon>
        <taxon>Deinococcales</taxon>
        <taxon>Deinococcaceae</taxon>
        <taxon>Deinococcus</taxon>
    </lineage>
</organism>
<evidence type="ECO:0000313" key="2">
    <source>
        <dbReference type="EMBL" id="GGJ27016.1"/>
    </source>
</evidence>
<sequence>MHNLKLSLLLLGALGLSSCGLLRPPAASKPTGPVTETTPDITPMGTAPLCSNVAAGGNYPYGSAGPIWRQWIYVSDNGAPLNYSTFTTDLRPAPYFKLTDYTINAAGNKAYPAPLNYQYLYSPTFSIPGKLVGADNTQNVALSNVYLNGSVSYGLIYQATTKDYSLPVISTANTYKLVNPDGSIQSTINPAGQTVNATVDGNQVRLPGGQQAKLEFYLDPTVKTRPEVIQANYKDPATGATKNDWVKVDMPYQEGYLKVTTPSYTVYEPTGAKTYNTATNPLPNFKFMLRGYNNASTTDRRFLSHLGIYYSRPYGIGTDQASLNTWLDGRSDFMLQWNMFNRQVARATLDASQNPVLVAGTSTTPANWNLGTPGYANDKNCISKSIAPENTSTAVTSVVQPLAPVQSIATLNDTQQGLRAEYFDNPDFTSKRVERLSAGINFNWGGWSPAPYIAPETYSVRWSGSITPSFNETYTFYFTGGHGIRLRVNHKIIIDQWDSATPVNALGSITLKGDQKVDLQIEYKHNTGNAQAKLEWESVSQARQVIPTTLLKPLPIVQIPLPEVLHKRVPFTMENISGAATVLSPTQEVSVNATSKGVYVPYSPTSIARVFLLDSSGKVIGQDVVIGKDKQELQFNRYNSGLSAVFMHFFAQYLPYQQRLGYYQFLKGRSDVTTFLSGTYTSNSLNEKSSLWLKEYLEQGSSIQVTKQTIIKDFDLRSMNHLIDYTASTQTFGVWTQAVIAQRFFVFPGDRDDIRFSELNSYNQSIMCEPSENGNSCKNPGEPTATFAGTPPSFLLDTFGYALYAAVANNPDSHIKMRLTDPNPCGVYTVVASGTVGNRGAPWDDAAFKSPLTENVLTALFPMIEFGLVQSGYGGNHNDMLQKINGLVDAFTNDFTKSLLDLANDHDVSDPVAIYNAAVGSLGAVYASIDGFYQLAQASDGSYTRETFALDAIRKHGRLTADAFEASMARVNLLENSFKAIQVLAIFERIATDAVNDHLMNLQIYANDHSANRDPNFKPKSNLLTAKFSTGDPFIFAKIYKDGRYYDENTPATYDMQAESRQSETLVLKNLGCRDLTYSVTPRYLGVPTSAVQFKNPQAMSGIVAPQGEIRLDHDIYCDREFDGLVGLVVKHNDPTEPTDSKTLPIYIKCKGSGTVKAESPKFYGSGKVEWSGTPIGKITIQNVHATLPLRFSVDASSVSWLTVEGAGTRSYLNPGETATVNLIGQCPAPSASVSAPSTHSATLVVRSSDPTEPTSNVFVQLVCSPLVNAASFNAPVKINATSTTPEYWSIEGIYFQFFSGTTFTGNSQRVDIKASTAGDAINTAKIRADQLIQGLTPADENIGWMPCISNPKNYCKLMTWAHWLSWLKTNY</sequence>
<dbReference type="Proteomes" id="UP000632222">
    <property type="component" value="Unassembled WGS sequence"/>
</dbReference>
<dbReference type="SUPFAM" id="SSF56988">
    <property type="entry name" value="Anthrax protective antigen"/>
    <property type="match status" value="1"/>
</dbReference>
<proteinExistence type="predicted"/>
<keyword evidence="3" id="KW-1185">Reference proteome</keyword>
<dbReference type="PROSITE" id="PS51820">
    <property type="entry name" value="PA14"/>
    <property type="match status" value="1"/>
</dbReference>
<dbReference type="InterPro" id="IPR011658">
    <property type="entry name" value="PA14_dom"/>
</dbReference>
<dbReference type="InterPro" id="IPR037524">
    <property type="entry name" value="PA14/GLEYA"/>
</dbReference>